<sequence length="484" mass="50217">MTPAPRSLALLFGSFAVACGETTSPPIVARATPEETRPTPPAAPEARPDTKDAARPEAKGDLTMDAPSSEPPAVAPGPPAAPGPAFFAVDKKGVVRLDQGEFVPLKHGPKELIKNLHVAADGALWVLGYETIYKLPRLDADGFKEVARGGFQDTGSIDEFFVIADNDVWVAGFGGVSHWDGKFWTREEKAAIGAGDDTLDGIAVDREGKVWVASSNHVHVKDNGAWSTLDLGKVKDTLFMEGVERAADGTVHALASAALIRLGPGAADAAPVRLGGGSIPSYSDLSLGPDGTIAVRNLFDVVITTPTATKVWRKKDYMSEGVRSLAVDASGRVWVGGEIGVTILGPGDAKVEWPSGSVPELSGEVVGVAVAGAGPAALPATGPVKTGGLKGTLLRGGQPAAGIEVELCPSPSMLFSKSPCADSSVNFAGKTDDKGQWKFDAVPLGAYGFALKAEGKWKITMGSDLGVEMREGQMFDVGSISLDK</sequence>
<dbReference type="SUPFAM" id="SSF101898">
    <property type="entry name" value="NHL repeat"/>
    <property type="match status" value="1"/>
</dbReference>
<dbReference type="Proteomes" id="UP001217838">
    <property type="component" value="Unassembled WGS sequence"/>
</dbReference>
<name>A0ABT5B9M3_9BACT</name>
<protein>
    <recommendedName>
        <fullName evidence="4">Two component regulator propeller</fullName>
    </recommendedName>
</protein>
<reference evidence="2 3" key="1">
    <citation type="submission" date="2022-11" db="EMBL/GenBank/DDBJ databases">
        <title>Minimal conservation of predation-associated metabolite biosynthetic gene clusters underscores biosynthetic potential of Myxococcota including descriptions for ten novel species: Archangium lansinium sp. nov., Myxococcus landrumus sp. nov., Nannocystis bai.</title>
        <authorList>
            <person name="Ahearne A."/>
            <person name="Stevens C."/>
            <person name="Dowd S."/>
        </authorList>
    </citation>
    <scope>NUCLEOTIDE SEQUENCE [LARGE SCALE GENOMIC DNA]</scope>
    <source>
        <strain evidence="2 3">NCELM</strain>
    </source>
</reference>
<evidence type="ECO:0008006" key="4">
    <source>
        <dbReference type="Google" id="ProtNLM"/>
    </source>
</evidence>
<feature type="compositionally biased region" description="Basic and acidic residues" evidence="1">
    <location>
        <begin position="46"/>
        <end position="62"/>
    </location>
</feature>
<evidence type="ECO:0000313" key="3">
    <source>
        <dbReference type="Proteomes" id="UP001217838"/>
    </source>
</evidence>
<dbReference type="InterPro" id="IPR015943">
    <property type="entry name" value="WD40/YVTN_repeat-like_dom_sf"/>
</dbReference>
<feature type="region of interest" description="Disordered" evidence="1">
    <location>
        <begin position="23"/>
        <end position="80"/>
    </location>
</feature>
<proteinExistence type="predicted"/>
<dbReference type="RefSeq" id="WP_272000774.1">
    <property type="nucleotide sequence ID" value="NZ_JAQNDN010000013.1"/>
</dbReference>
<comment type="caution">
    <text evidence="2">The sequence shown here is derived from an EMBL/GenBank/DDBJ whole genome shotgun (WGS) entry which is preliminary data.</text>
</comment>
<evidence type="ECO:0000313" key="2">
    <source>
        <dbReference type="EMBL" id="MDC0670834.1"/>
    </source>
</evidence>
<dbReference type="PROSITE" id="PS51257">
    <property type="entry name" value="PROKAR_LIPOPROTEIN"/>
    <property type="match status" value="1"/>
</dbReference>
<feature type="compositionally biased region" description="Pro residues" evidence="1">
    <location>
        <begin position="69"/>
        <end position="80"/>
    </location>
</feature>
<evidence type="ECO:0000256" key="1">
    <source>
        <dbReference type="SAM" id="MobiDB-lite"/>
    </source>
</evidence>
<dbReference type="Gene3D" id="2.130.10.10">
    <property type="entry name" value="YVTN repeat-like/Quinoprotein amine dehydrogenase"/>
    <property type="match status" value="1"/>
</dbReference>
<accession>A0ABT5B9M3</accession>
<keyword evidence="3" id="KW-1185">Reference proteome</keyword>
<organism evidence="2 3">
    <name type="scientific">Nannocystis radixulma</name>
    <dbReference type="NCBI Taxonomy" id="2995305"/>
    <lineage>
        <taxon>Bacteria</taxon>
        <taxon>Pseudomonadati</taxon>
        <taxon>Myxococcota</taxon>
        <taxon>Polyangia</taxon>
        <taxon>Nannocystales</taxon>
        <taxon>Nannocystaceae</taxon>
        <taxon>Nannocystis</taxon>
    </lineage>
</organism>
<gene>
    <name evidence="2" type="ORF">POL58_23960</name>
</gene>
<dbReference type="EMBL" id="JAQNDN010000013">
    <property type="protein sequence ID" value="MDC0670834.1"/>
    <property type="molecule type" value="Genomic_DNA"/>
</dbReference>